<dbReference type="Proteomes" id="UP000256650">
    <property type="component" value="Unassembled WGS sequence"/>
</dbReference>
<reference evidence="2 3" key="1">
    <citation type="submission" date="2018-04" db="EMBL/GenBank/DDBJ databases">
        <title>Novel Campyloabacter and Helicobacter Species and Strains.</title>
        <authorList>
            <person name="Mannion A.J."/>
            <person name="Shen Z."/>
            <person name="Fox J.G."/>
        </authorList>
    </citation>
    <scope>NUCLEOTIDE SEQUENCE [LARGE SCALE GENOMIC DNA]</scope>
    <source>
        <strain evidence="2 3">MIT 99-5101</strain>
    </source>
</reference>
<sequence>DTAVSVSGTAGGSSSAPDSVFTLSLWKKF</sequence>
<keyword evidence="3" id="KW-1185">Reference proteome</keyword>
<dbReference type="EMBL" id="NXLS01000020">
    <property type="protein sequence ID" value="RDU61444.1"/>
    <property type="molecule type" value="Genomic_DNA"/>
</dbReference>
<evidence type="ECO:0000313" key="2">
    <source>
        <dbReference type="EMBL" id="RDU61444.1"/>
    </source>
</evidence>
<dbReference type="EMBL" id="NXLS01000021">
    <property type="protein sequence ID" value="RDU61420.1"/>
    <property type="molecule type" value="Genomic_DNA"/>
</dbReference>
<accession>A0A3D8I9K9</accession>
<comment type="caution">
    <text evidence="2">The sequence shown here is derived from an EMBL/GenBank/DDBJ whole genome shotgun (WGS) entry which is preliminary data.</text>
</comment>
<dbReference type="AlphaFoldDB" id="A0A3D8I9K9"/>
<proteinExistence type="predicted"/>
<name>A0A3D8I9K9_9HELI</name>
<protein>
    <submittedName>
        <fullName evidence="2">Nucleoid-structuring protein H-NS</fullName>
    </submittedName>
</protein>
<organism evidence="2 3">
    <name type="scientific">Helicobacter ganmani</name>
    <dbReference type="NCBI Taxonomy" id="60246"/>
    <lineage>
        <taxon>Bacteria</taxon>
        <taxon>Pseudomonadati</taxon>
        <taxon>Campylobacterota</taxon>
        <taxon>Epsilonproteobacteria</taxon>
        <taxon>Campylobacterales</taxon>
        <taxon>Helicobacteraceae</taxon>
        <taxon>Helicobacter</taxon>
    </lineage>
</organism>
<evidence type="ECO:0000313" key="3">
    <source>
        <dbReference type="Proteomes" id="UP000256650"/>
    </source>
</evidence>
<evidence type="ECO:0000313" key="1">
    <source>
        <dbReference type="EMBL" id="RDU61420.1"/>
    </source>
</evidence>
<feature type="non-terminal residue" evidence="2">
    <location>
        <position position="1"/>
    </location>
</feature>
<gene>
    <name evidence="2" type="ORF">CQA43_09290</name>
    <name evidence="1" type="ORF">CQA43_09305</name>
</gene>